<keyword evidence="2" id="KW-1185">Reference proteome</keyword>
<dbReference type="Proteomes" id="UP001145114">
    <property type="component" value="Unassembled WGS sequence"/>
</dbReference>
<evidence type="ECO:0000313" key="1">
    <source>
        <dbReference type="EMBL" id="KAJ1671206.1"/>
    </source>
</evidence>
<feature type="non-terminal residue" evidence="1">
    <location>
        <position position="61"/>
    </location>
</feature>
<name>A0ACC1H808_9FUNG</name>
<organism evidence="1 2">
    <name type="scientific">Spiromyces aspiralis</name>
    <dbReference type="NCBI Taxonomy" id="68401"/>
    <lineage>
        <taxon>Eukaryota</taxon>
        <taxon>Fungi</taxon>
        <taxon>Fungi incertae sedis</taxon>
        <taxon>Zoopagomycota</taxon>
        <taxon>Kickxellomycotina</taxon>
        <taxon>Kickxellomycetes</taxon>
        <taxon>Kickxellales</taxon>
        <taxon>Kickxellaceae</taxon>
        <taxon>Spiromyces</taxon>
    </lineage>
</organism>
<protein>
    <submittedName>
        <fullName evidence="1">Uncharacterized protein</fullName>
    </submittedName>
</protein>
<evidence type="ECO:0000313" key="2">
    <source>
        <dbReference type="Proteomes" id="UP001145114"/>
    </source>
</evidence>
<sequence length="61" mass="6878">MAPAKRQKAPHRDSLPKQEQLAAQLQNRAQYLLRNNTGIGQGRTAAQHDGSVLSTRISRWR</sequence>
<dbReference type="EMBL" id="JAMZIH010008866">
    <property type="protein sequence ID" value="KAJ1671206.1"/>
    <property type="molecule type" value="Genomic_DNA"/>
</dbReference>
<reference evidence="1" key="1">
    <citation type="submission" date="2022-06" db="EMBL/GenBank/DDBJ databases">
        <title>Phylogenomic reconstructions and comparative analyses of Kickxellomycotina fungi.</title>
        <authorList>
            <person name="Reynolds N.K."/>
            <person name="Stajich J.E."/>
            <person name="Barry K."/>
            <person name="Grigoriev I.V."/>
            <person name="Crous P."/>
            <person name="Smith M.E."/>
        </authorList>
    </citation>
    <scope>NUCLEOTIDE SEQUENCE</scope>
    <source>
        <strain evidence="1">RSA 2271</strain>
    </source>
</reference>
<gene>
    <name evidence="1" type="ORF">EV182_007761</name>
</gene>
<feature type="non-terminal residue" evidence="1">
    <location>
        <position position="1"/>
    </location>
</feature>
<accession>A0ACC1H808</accession>
<comment type="caution">
    <text evidence="1">The sequence shown here is derived from an EMBL/GenBank/DDBJ whole genome shotgun (WGS) entry which is preliminary data.</text>
</comment>
<proteinExistence type="predicted"/>